<evidence type="ECO:0000256" key="1">
    <source>
        <dbReference type="ARBA" id="ARBA00022475"/>
    </source>
</evidence>
<dbReference type="SUPFAM" id="SSF53067">
    <property type="entry name" value="Actin-like ATPase domain"/>
    <property type="match status" value="2"/>
</dbReference>
<dbReference type="GO" id="GO:0043093">
    <property type="term" value="P:FtsZ-dependent cytokinesis"/>
    <property type="evidence" value="ECO:0007669"/>
    <property type="project" value="UniProtKB-UniRule"/>
</dbReference>
<dbReference type="EMBL" id="MEZK01000010">
    <property type="protein sequence ID" value="OGD63281.1"/>
    <property type="molecule type" value="Genomic_DNA"/>
</dbReference>
<dbReference type="PANTHER" id="PTHR32432:SF4">
    <property type="entry name" value="CELL DIVISION PROTEIN FTSA"/>
    <property type="match status" value="1"/>
</dbReference>
<protein>
    <recommendedName>
        <fullName evidence="5 6">Cell division protein FtsA</fullName>
    </recommendedName>
</protein>
<dbReference type="Pfam" id="PF02491">
    <property type="entry name" value="SHS2_FTSA"/>
    <property type="match status" value="1"/>
</dbReference>
<dbReference type="GO" id="GO:0009898">
    <property type="term" value="C:cytoplasmic side of plasma membrane"/>
    <property type="evidence" value="ECO:0007669"/>
    <property type="project" value="UniProtKB-UniRule"/>
</dbReference>
<evidence type="ECO:0000313" key="9">
    <source>
        <dbReference type="Proteomes" id="UP000177006"/>
    </source>
</evidence>
<dbReference type="Pfam" id="PF14450">
    <property type="entry name" value="FtsA"/>
    <property type="match status" value="1"/>
</dbReference>
<evidence type="ECO:0000256" key="3">
    <source>
        <dbReference type="ARBA" id="ARBA00023136"/>
    </source>
</evidence>
<dbReference type="NCBIfam" id="TIGR01174">
    <property type="entry name" value="ftsA"/>
    <property type="match status" value="1"/>
</dbReference>
<dbReference type="HAMAP" id="MF_02033">
    <property type="entry name" value="FtsA"/>
    <property type="match status" value="1"/>
</dbReference>
<dbReference type="GO" id="GO:0032153">
    <property type="term" value="C:cell division site"/>
    <property type="evidence" value="ECO:0007669"/>
    <property type="project" value="UniProtKB-UniRule"/>
</dbReference>
<dbReference type="AlphaFoldDB" id="A0A1F5E7G1"/>
<dbReference type="SMART" id="SM00842">
    <property type="entry name" value="FtsA"/>
    <property type="match status" value="1"/>
</dbReference>
<feature type="domain" description="SHS2" evidence="7">
    <location>
        <begin position="7"/>
        <end position="196"/>
    </location>
</feature>
<name>A0A1F5E7G1_9BACT</name>
<comment type="subcellular location">
    <subcellularLocation>
        <location evidence="5">Cell membrane</location>
        <topology evidence="5">Peripheral membrane protein</topology>
        <orientation evidence="5">Cytoplasmic side</orientation>
    </subcellularLocation>
    <text evidence="5">Localizes to the Z ring in an FtsZ-dependent manner. Targeted to the membrane through a conserved C-terminal amphipathic helix.</text>
</comment>
<comment type="subunit">
    <text evidence="5">Self-interacts. Interacts with FtsZ.</text>
</comment>
<comment type="similarity">
    <text evidence="5 6">Belongs to the FtsA/MreB family.</text>
</comment>
<dbReference type="InterPro" id="IPR003494">
    <property type="entry name" value="SHS2_FtsA"/>
</dbReference>
<keyword evidence="3 5" id="KW-0472">Membrane</keyword>
<dbReference type="InterPro" id="IPR050696">
    <property type="entry name" value="FtsA/MreB"/>
</dbReference>
<organism evidence="8 9">
    <name type="scientific">Candidatus Beckwithbacteria bacterium RBG_13_42_9</name>
    <dbReference type="NCBI Taxonomy" id="1797457"/>
    <lineage>
        <taxon>Bacteria</taxon>
        <taxon>Candidatus Beckwithiibacteriota</taxon>
    </lineage>
</organism>
<evidence type="ECO:0000256" key="2">
    <source>
        <dbReference type="ARBA" id="ARBA00022618"/>
    </source>
</evidence>
<proteinExistence type="inferred from homology"/>
<dbReference type="FunFam" id="3.30.1490.110:FF:000001">
    <property type="entry name" value="Cell division protein FtsA"/>
    <property type="match status" value="1"/>
</dbReference>
<comment type="function">
    <text evidence="5 6">Cell division protein that is involved in the assembly of the Z ring. May serve as a membrane anchor for the Z ring.</text>
</comment>
<dbReference type="InterPro" id="IPR020823">
    <property type="entry name" value="Cell_div_FtsA"/>
</dbReference>
<gene>
    <name evidence="5" type="primary">ftsA</name>
    <name evidence="8" type="ORF">A2160_02165</name>
</gene>
<dbReference type="Gene3D" id="3.30.1490.110">
    <property type="match status" value="1"/>
</dbReference>
<evidence type="ECO:0000256" key="5">
    <source>
        <dbReference type="HAMAP-Rule" id="MF_02033"/>
    </source>
</evidence>
<sequence length="426" mass="44977">MPRNKIFASIDIGTCKITTIIASAAEETGKLQVVGVANEPSRGLRKSQVVDIEEAMEAVTRSVEAAERMAGFSISSTFVSISGNHIQSQNSKGVVAVSNPNEEIVHDDVTRVIEAARAVSLPSSREILHIIPRDFVVDSQEGIKDPLGMTGVRLEVEAHIVTGSTTAMRNLAKCVTEIGIDVSGLVFSGLAASEAVLTETEKELGVCLVDIGGGTTSLAVFVEGSLAYSSVLPVGAKNITNDLAIGLRVSLDTAEKIKTGLSQYPKEELLMEGGNGDELNLKKLGIEEELKKTSYKTLCEGIIRPRLNEIFTLVGEEIQKSGYAAATPAGVVVCGGGARTIGGIDSCKHTLSLPVRLGLPQGLSGLIDEIQEADFAVVQGLMLYSLKNTSGGTNKVSLPNWGKFVSNLPVKGLANKAIDFIKSFLP</sequence>
<keyword evidence="2 5" id="KW-0132">Cell division</keyword>
<evidence type="ECO:0000256" key="6">
    <source>
        <dbReference type="PIRNR" id="PIRNR003101"/>
    </source>
</evidence>
<keyword evidence="4 5" id="KW-0131">Cell cycle</keyword>
<evidence type="ECO:0000256" key="4">
    <source>
        <dbReference type="ARBA" id="ARBA00023306"/>
    </source>
</evidence>
<comment type="caution">
    <text evidence="8">The sequence shown here is derived from an EMBL/GenBank/DDBJ whole genome shotgun (WGS) entry which is preliminary data.</text>
</comment>
<dbReference type="InterPro" id="IPR043129">
    <property type="entry name" value="ATPase_NBD"/>
</dbReference>
<dbReference type="Proteomes" id="UP000177006">
    <property type="component" value="Unassembled WGS sequence"/>
</dbReference>
<dbReference type="PIRSF" id="PIRSF003101">
    <property type="entry name" value="FtsA"/>
    <property type="match status" value="1"/>
</dbReference>
<evidence type="ECO:0000259" key="7">
    <source>
        <dbReference type="SMART" id="SM00842"/>
    </source>
</evidence>
<dbReference type="PANTHER" id="PTHR32432">
    <property type="entry name" value="CELL DIVISION PROTEIN FTSA-RELATED"/>
    <property type="match status" value="1"/>
</dbReference>
<evidence type="ECO:0000313" key="8">
    <source>
        <dbReference type="EMBL" id="OGD63281.1"/>
    </source>
</evidence>
<keyword evidence="1 5" id="KW-1003">Cell membrane</keyword>
<reference evidence="8 9" key="1">
    <citation type="journal article" date="2016" name="Nat. Commun.">
        <title>Thousands of microbial genomes shed light on interconnected biogeochemical processes in an aquifer system.</title>
        <authorList>
            <person name="Anantharaman K."/>
            <person name="Brown C.T."/>
            <person name="Hug L.A."/>
            <person name="Sharon I."/>
            <person name="Castelle C.J."/>
            <person name="Probst A.J."/>
            <person name="Thomas B.C."/>
            <person name="Singh A."/>
            <person name="Wilkins M.J."/>
            <person name="Karaoz U."/>
            <person name="Brodie E.L."/>
            <person name="Williams K.H."/>
            <person name="Hubbard S.S."/>
            <person name="Banfield J.F."/>
        </authorList>
    </citation>
    <scope>NUCLEOTIDE SEQUENCE [LARGE SCALE GENOMIC DNA]</scope>
</reference>
<dbReference type="Gene3D" id="3.30.420.40">
    <property type="match status" value="1"/>
</dbReference>
<accession>A0A1F5E7G1</accession>
<dbReference type="CDD" id="cd24048">
    <property type="entry name" value="ASKHA_NBD_FtsA"/>
    <property type="match status" value="1"/>
</dbReference>
<dbReference type="STRING" id="1797457.A2160_02165"/>